<sequence length="572" mass="63588">MLEIQGIAVSEGIAFANAYCLMEPDLSFEKITITDIQAELKRFKAAVVQSKAELQEIYTSAQTKFGDEEASIFAAHQLLLEDPEMLATIENKINTGINAESALDEATKMFIAMFEGIDSDYMKERAADIRDVSKRVLANLLGVEMPDISRLSSNVIIVAEDLTPSMTAQLDTKHVKGFVTDIGGRTSHSAILARTLEIPAIVGTKTATQVITQGTPIIIDGINGKIIIDATPEISQFYVRQQQIHNQGQSELEQFRSLPSISADGLRVEIAGNIGKPDDVDMVNSAGGDGIGLFRTEFLYMERQELPNEEEQFVAYRTVLEKMQGKPTIVRTLDIGGDKNLPYFKLPVEMNPFLGYRAIRICLSHPEMFRTQLRALLRASAYGNLKIMFPMIATIDEFRMAKTLLLEEKDQLKSEGFIVSDTIEVGIMIEIPSAAMIADLFAQEVDFFSIGTNDLIQYTLATDRMNENVSYLYQPYHPAILRLVKNVIDAAHQHGKWVGMCGEMAGDEIAIPILLALGLDEFSMTASSILKTRAQISNYSQKQLKQHVEKILMLATASDVEEYVRKSLLKHD</sequence>
<dbReference type="Pfam" id="PF05524">
    <property type="entry name" value="PEP-utilisers_N"/>
    <property type="match status" value="1"/>
</dbReference>
<keyword evidence="12 17" id="KW-0598">Phosphotransferase system</keyword>
<evidence type="ECO:0000256" key="20">
    <source>
        <dbReference type="PIRSR" id="PIRSR000732-3"/>
    </source>
</evidence>
<dbReference type="OrthoDB" id="9765468at2"/>
<dbReference type="GO" id="GO:0005737">
    <property type="term" value="C:cytoplasm"/>
    <property type="evidence" value="ECO:0007669"/>
    <property type="project" value="UniProtKB-SubCell"/>
</dbReference>
<dbReference type="InterPro" id="IPR036618">
    <property type="entry name" value="PtsI_HPr-bd_sf"/>
</dbReference>
<evidence type="ECO:0000256" key="16">
    <source>
        <dbReference type="ARBA" id="ARBA00033235"/>
    </source>
</evidence>
<dbReference type="Pfam" id="PF02896">
    <property type="entry name" value="PEP-utilizers_C"/>
    <property type="match status" value="1"/>
</dbReference>
<accession>R7ZBH7</accession>
<evidence type="ECO:0000256" key="15">
    <source>
        <dbReference type="ARBA" id="ARBA00022842"/>
    </source>
</evidence>
<dbReference type="InterPro" id="IPR006318">
    <property type="entry name" value="PTS_EI-like"/>
</dbReference>
<comment type="function">
    <text evidence="3 17">General (non sugar-specific) component of the phosphoenolpyruvate-dependent sugar phosphotransferase system (sugar PTS). This major carbohydrate active-transport system catalyzes the phosphorylation of incoming sugar substrates concomitantly with their translocation across the cell membrane. Enzyme I transfers the phosphoryl group from phosphoenolpyruvate (PEP) to the phosphoryl carrier protein (HPr).</text>
</comment>
<dbReference type="Proteomes" id="UP000013911">
    <property type="component" value="Unassembled WGS sequence"/>
</dbReference>
<dbReference type="Gene3D" id="1.10.274.10">
    <property type="entry name" value="PtsI, HPr-binding domain"/>
    <property type="match status" value="1"/>
</dbReference>
<evidence type="ECO:0000256" key="8">
    <source>
        <dbReference type="ARBA" id="ARBA00022448"/>
    </source>
</evidence>
<dbReference type="SUPFAM" id="SSF47831">
    <property type="entry name" value="Enzyme I of the PEP:sugar phosphotransferase system HPr-binding (sub)domain"/>
    <property type="match status" value="1"/>
</dbReference>
<dbReference type="Gene3D" id="3.20.20.60">
    <property type="entry name" value="Phosphoenolpyruvate-binding domains"/>
    <property type="match status" value="1"/>
</dbReference>
<evidence type="ECO:0000313" key="25">
    <source>
        <dbReference type="Proteomes" id="UP000013911"/>
    </source>
</evidence>
<keyword evidence="8 17" id="KW-0813">Transport</keyword>
<evidence type="ECO:0000256" key="18">
    <source>
        <dbReference type="PIRSR" id="PIRSR000732-1"/>
    </source>
</evidence>
<dbReference type="PANTHER" id="PTHR46244">
    <property type="entry name" value="PHOSPHOENOLPYRUVATE-PROTEIN PHOSPHOTRANSFERASE"/>
    <property type="match status" value="1"/>
</dbReference>
<feature type="binding site" evidence="19">
    <location>
        <position position="464"/>
    </location>
    <ligand>
        <name>phosphoenolpyruvate</name>
        <dbReference type="ChEBI" id="CHEBI:58702"/>
    </ligand>
</feature>
<organism evidence="24 25">
    <name type="scientific">Lysinibacillus sphaericus OT4b.31</name>
    <dbReference type="NCBI Taxonomy" id="1285586"/>
    <lineage>
        <taxon>Bacteria</taxon>
        <taxon>Bacillati</taxon>
        <taxon>Bacillota</taxon>
        <taxon>Bacilli</taxon>
        <taxon>Bacillales</taxon>
        <taxon>Bacillaceae</taxon>
        <taxon>Lysinibacillus</taxon>
    </lineage>
</organism>
<dbReference type="eggNOG" id="COG1080">
    <property type="taxonomic scope" value="Bacteria"/>
</dbReference>
<evidence type="ECO:0000256" key="9">
    <source>
        <dbReference type="ARBA" id="ARBA00022490"/>
    </source>
</evidence>
<dbReference type="InterPro" id="IPR008279">
    <property type="entry name" value="PEP-util_enz_mobile_dom"/>
</dbReference>
<evidence type="ECO:0000256" key="3">
    <source>
        <dbReference type="ARBA" id="ARBA00002728"/>
    </source>
</evidence>
<keyword evidence="13 17" id="KW-0479">Metal-binding</keyword>
<dbReference type="SUPFAM" id="SSF51621">
    <property type="entry name" value="Phosphoenolpyruvate/pyruvate domain"/>
    <property type="match status" value="1"/>
</dbReference>
<evidence type="ECO:0000256" key="19">
    <source>
        <dbReference type="PIRSR" id="PIRSR000732-2"/>
    </source>
</evidence>
<keyword evidence="24" id="KW-0670">Pyruvate</keyword>
<evidence type="ECO:0000256" key="5">
    <source>
        <dbReference type="ARBA" id="ARBA00007837"/>
    </source>
</evidence>
<dbReference type="PROSITE" id="PS00742">
    <property type="entry name" value="PEP_ENZYMES_2"/>
    <property type="match status" value="1"/>
</dbReference>
<comment type="subcellular location">
    <subcellularLocation>
        <location evidence="4 17">Cytoplasm</location>
    </subcellularLocation>
</comment>
<evidence type="ECO:0000256" key="11">
    <source>
        <dbReference type="ARBA" id="ARBA00022679"/>
    </source>
</evidence>
<dbReference type="GO" id="GO:0009401">
    <property type="term" value="P:phosphoenolpyruvate-dependent sugar phosphotransferase system"/>
    <property type="evidence" value="ECO:0007669"/>
    <property type="project" value="UniProtKB-KW"/>
</dbReference>
<dbReference type="InterPro" id="IPR018274">
    <property type="entry name" value="PEP_util_AS"/>
</dbReference>
<dbReference type="Gene3D" id="3.50.30.10">
    <property type="entry name" value="Phosphohistidine domain"/>
    <property type="match status" value="1"/>
</dbReference>
<dbReference type="InterPro" id="IPR024692">
    <property type="entry name" value="PTS_EI"/>
</dbReference>
<evidence type="ECO:0000256" key="14">
    <source>
        <dbReference type="ARBA" id="ARBA00022777"/>
    </source>
</evidence>
<keyword evidence="14 17" id="KW-0418">Kinase</keyword>
<keyword evidence="15 17" id="KW-0460">Magnesium</keyword>
<evidence type="ECO:0000256" key="2">
    <source>
        <dbReference type="ARBA" id="ARBA00001946"/>
    </source>
</evidence>
<dbReference type="NCBIfam" id="TIGR01417">
    <property type="entry name" value="PTS_I_fam"/>
    <property type="match status" value="1"/>
</dbReference>
<dbReference type="GO" id="GO:0016301">
    <property type="term" value="F:kinase activity"/>
    <property type="evidence" value="ECO:0007669"/>
    <property type="project" value="UniProtKB-KW"/>
</dbReference>
<name>R7ZBH7_LYSSH</name>
<dbReference type="PANTHER" id="PTHR46244:SF3">
    <property type="entry name" value="PHOSPHOENOLPYRUVATE-PROTEIN PHOSPHOTRANSFERASE"/>
    <property type="match status" value="1"/>
</dbReference>
<evidence type="ECO:0000256" key="13">
    <source>
        <dbReference type="ARBA" id="ARBA00022723"/>
    </source>
</evidence>
<evidence type="ECO:0000256" key="1">
    <source>
        <dbReference type="ARBA" id="ARBA00000683"/>
    </source>
</evidence>
<evidence type="ECO:0000256" key="17">
    <source>
        <dbReference type="PIRNR" id="PIRNR000732"/>
    </source>
</evidence>
<dbReference type="InterPro" id="IPR050499">
    <property type="entry name" value="PEP-utilizing_PTS_enzyme"/>
</dbReference>
<dbReference type="PIRSF" id="PIRSF000732">
    <property type="entry name" value="PTS_enzyme_I"/>
    <property type="match status" value="1"/>
</dbReference>
<comment type="catalytic activity">
    <reaction evidence="1 17">
        <text>L-histidyl-[protein] + phosphoenolpyruvate = N(pros)-phospho-L-histidyl-[protein] + pyruvate</text>
        <dbReference type="Rhea" id="RHEA:23880"/>
        <dbReference type="Rhea" id="RHEA-COMP:9745"/>
        <dbReference type="Rhea" id="RHEA-COMP:9746"/>
        <dbReference type="ChEBI" id="CHEBI:15361"/>
        <dbReference type="ChEBI" id="CHEBI:29979"/>
        <dbReference type="ChEBI" id="CHEBI:58702"/>
        <dbReference type="ChEBI" id="CHEBI:64837"/>
        <dbReference type="EC" id="2.7.3.9"/>
    </reaction>
</comment>
<dbReference type="PRINTS" id="PR01736">
    <property type="entry name" value="PHPHTRNFRASE"/>
</dbReference>
<dbReference type="InterPro" id="IPR036637">
    <property type="entry name" value="Phosphohistidine_dom_sf"/>
</dbReference>
<dbReference type="SUPFAM" id="SSF52009">
    <property type="entry name" value="Phosphohistidine domain"/>
    <property type="match status" value="1"/>
</dbReference>
<dbReference type="Pfam" id="PF00391">
    <property type="entry name" value="PEP-utilizers"/>
    <property type="match status" value="1"/>
</dbReference>
<dbReference type="EMBL" id="AQPX01000022">
    <property type="protein sequence ID" value="EON71356.1"/>
    <property type="molecule type" value="Genomic_DNA"/>
</dbReference>
<gene>
    <name evidence="24" type="ORF">H131_15353</name>
</gene>
<dbReference type="GO" id="GO:0008965">
    <property type="term" value="F:phosphoenolpyruvate-protein phosphotransferase activity"/>
    <property type="evidence" value="ECO:0007669"/>
    <property type="project" value="UniProtKB-EC"/>
</dbReference>
<keyword evidence="9 17" id="KW-0963">Cytoplasm</keyword>
<dbReference type="PATRIC" id="fig|1285586.5.peg.3145"/>
<dbReference type="InterPro" id="IPR000121">
    <property type="entry name" value="PEP_util_C"/>
</dbReference>
<dbReference type="InterPro" id="IPR023151">
    <property type="entry name" value="PEP_util_CS"/>
</dbReference>
<evidence type="ECO:0000259" key="22">
    <source>
        <dbReference type="Pfam" id="PF02896"/>
    </source>
</evidence>
<feature type="domain" description="PEP-utilising enzyme C-terminal" evidence="22">
    <location>
        <begin position="251"/>
        <end position="538"/>
    </location>
</feature>
<dbReference type="EC" id="2.7.3.9" evidence="6 17"/>
<feature type="active site" description="Proton donor" evidence="18">
    <location>
        <position position="501"/>
    </location>
</feature>
<dbReference type="GO" id="GO:0046872">
    <property type="term" value="F:metal ion binding"/>
    <property type="evidence" value="ECO:0007669"/>
    <property type="project" value="UniProtKB-KW"/>
</dbReference>
<dbReference type="AlphaFoldDB" id="R7ZBH7"/>
<comment type="cofactor">
    <cofactor evidence="2 17 20">
        <name>Mg(2+)</name>
        <dbReference type="ChEBI" id="CHEBI:18420"/>
    </cofactor>
</comment>
<evidence type="ECO:0000256" key="6">
    <source>
        <dbReference type="ARBA" id="ARBA00012232"/>
    </source>
</evidence>
<dbReference type="FunFam" id="3.20.20.60:FF:000007">
    <property type="entry name" value="Phosphoenolpyruvate-protein phosphotransferase"/>
    <property type="match status" value="1"/>
</dbReference>
<feature type="domain" description="PEP-utilising enzyme mobile" evidence="21">
    <location>
        <begin position="153"/>
        <end position="224"/>
    </location>
</feature>
<evidence type="ECO:0000259" key="21">
    <source>
        <dbReference type="Pfam" id="PF00391"/>
    </source>
</evidence>
<dbReference type="PROSITE" id="PS00370">
    <property type="entry name" value="PEP_ENZYMES_PHOS_SITE"/>
    <property type="match status" value="1"/>
</dbReference>
<keyword evidence="11 17" id="KW-0808">Transferase</keyword>
<dbReference type="HOGENOM" id="CLU_007308_7_0_9"/>
<keyword evidence="10 17" id="KW-0762">Sugar transport</keyword>
<dbReference type="InterPro" id="IPR008731">
    <property type="entry name" value="PTS_EIN"/>
</dbReference>
<evidence type="ECO:0000256" key="10">
    <source>
        <dbReference type="ARBA" id="ARBA00022597"/>
    </source>
</evidence>
<feature type="binding site" evidence="19">
    <location>
        <begin position="453"/>
        <end position="454"/>
    </location>
    <ligand>
        <name>phosphoenolpyruvate</name>
        <dbReference type="ChEBI" id="CHEBI:58702"/>
    </ligand>
</feature>
<evidence type="ECO:0000256" key="12">
    <source>
        <dbReference type="ARBA" id="ARBA00022683"/>
    </source>
</evidence>
<dbReference type="InterPro" id="IPR040442">
    <property type="entry name" value="Pyrv_kinase-like_dom_sf"/>
</dbReference>
<feature type="active site" description="Tele-phosphohistidine intermediate" evidence="18">
    <location>
        <position position="188"/>
    </location>
</feature>
<feature type="binding site" evidence="20">
    <location>
        <position position="454"/>
    </location>
    <ligand>
        <name>Mg(2+)</name>
        <dbReference type="ChEBI" id="CHEBI:18420"/>
    </ligand>
</feature>
<reference evidence="24 25" key="1">
    <citation type="submission" date="2013-04" db="EMBL/GenBank/DDBJ databases">
        <title>Draft genome of the heavy metal tolerant bacterium Lysinibacillus sphaericus strain OT4b.31.</title>
        <authorList>
            <person name="Pena-Montenegro T.D."/>
            <person name="Dussan J."/>
        </authorList>
    </citation>
    <scope>NUCLEOTIDE SEQUENCE [LARGE SCALE GENOMIC DNA]</scope>
    <source>
        <strain evidence="24 25">OT4b.31</strain>
    </source>
</reference>
<feature type="domain" description="Phosphotransferase system enzyme I N-terminal" evidence="23">
    <location>
        <begin position="5"/>
        <end position="125"/>
    </location>
</feature>
<evidence type="ECO:0000313" key="24">
    <source>
        <dbReference type="EMBL" id="EON71356.1"/>
    </source>
</evidence>
<evidence type="ECO:0000259" key="23">
    <source>
        <dbReference type="Pfam" id="PF05524"/>
    </source>
</evidence>
<feature type="binding site" evidence="20">
    <location>
        <position position="430"/>
    </location>
    <ligand>
        <name>Mg(2+)</name>
        <dbReference type="ChEBI" id="CHEBI:18420"/>
    </ligand>
</feature>
<comment type="caution">
    <text evidence="24">The sequence shown here is derived from an EMBL/GenBank/DDBJ whole genome shotgun (WGS) entry which is preliminary data.</text>
</comment>
<feature type="binding site" evidence="19">
    <location>
        <position position="331"/>
    </location>
    <ligand>
        <name>phosphoenolpyruvate</name>
        <dbReference type="ChEBI" id="CHEBI:58702"/>
    </ligand>
</feature>
<feature type="binding site" evidence="19">
    <location>
        <position position="295"/>
    </location>
    <ligand>
        <name>phosphoenolpyruvate</name>
        <dbReference type="ChEBI" id="CHEBI:58702"/>
    </ligand>
</feature>
<proteinExistence type="inferred from homology"/>
<evidence type="ECO:0000256" key="7">
    <source>
        <dbReference type="ARBA" id="ARBA00016544"/>
    </source>
</evidence>
<comment type="similarity">
    <text evidence="5 17">Belongs to the PEP-utilizing enzyme family.</text>
</comment>
<dbReference type="RefSeq" id="WP_010860004.1">
    <property type="nucleotide sequence ID" value="NZ_KB933398.1"/>
</dbReference>
<protein>
    <recommendedName>
        <fullName evidence="7 17">Phosphoenolpyruvate-protein phosphotransferase</fullName>
        <ecNumber evidence="6 17">2.7.3.9</ecNumber>
    </recommendedName>
    <alternativeName>
        <fullName evidence="16 17">Phosphotransferase system, enzyme I</fullName>
    </alternativeName>
</protein>
<evidence type="ECO:0000256" key="4">
    <source>
        <dbReference type="ARBA" id="ARBA00004496"/>
    </source>
</evidence>
<dbReference type="InterPro" id="IPR015813">
    <property type="entry name" value="Pyrv/PenolPyrv_kinase-like_dom"/>
</dbReference>